<evidence type="ECO:0000256" key="2">
    <source>
        <dbReference type="ARBA" id="ARBA00008333"/>
    </source>
</evidence>
<evidence type="ECO:0000256" key="5">
    <source>
        <dbReference type="ARBA" id="ARBA00023136"/>
    </source>
</evidence>
<dbReference type="EMBL" id="NPIB01000029">
    <property type="protein sequence ID" value="PLC56480.1"/>
    <property type="molecule type" value="Genomic_DNA"/>
</dbReference>
<feature type="transmembrane region" description="Helical" evidence="6">
    <location>
        <begin position="71"/>
        <end position="91"/>
    </location>
</feature>
<dbReference type="PANTHER" id="PTHR31632:SF2">
    <property type="entry name" value="PLASMA MEMBRANE IRON PERMEASE"/>
    <property type="match status" value="1"/>
</dbReference>
<protein>
    <recommendedName>
        <fullName evidence="9">FTR1 family iron permease</fullName>
    </recommendedName>
</protein>
<dbReference type="GO" id="GO:0015093">
    <property type="term" value="F:ferrous iron transmembrane transporter activity"/>
    <property type="evidence" value="ECO:0007669"/>
    <property type="project" value="TreeGrafter"/>
</dbReference>
<dbReference type="AlphaFoldDB" id="A0A2N4UN78"/>
<evidence type="ECO:0008006" key="9">
    <source>
        <dbReference type="Google" id="ProtNLM"/>
    </source>
</evidence>
<dbReference type="Proteomes" id="UP000234420">
    <property type="component" value="Unassembled WGS sequence"/>
</dbReference>
<comment type="caution">
    <text evidence="7">The sequence shown here is derived from an EMBL/GenBank/DDBJ whole genome shotgun (WGS) entry which is preliminary data.</text>
</comment>
<evidence type="ECO:0000256" key="4">
    <source>
        <dbReference type="ARBA" id="ARBA00022989"/>
    </source>
</evidence>
<feature type="transmembrane region" description="Helical" evidence="6">
    <location>
        <begin position="253"/>
        <end position="272"/>
    </location>
</feature>
<feature type="transmembrane region" description="Helical" evidence="6">
    <location>
        <begin position="39"/>
        <end position="59"/>
    </location>
</feature>
<evidence type="ECO:0000256" key="3">
    <source>
        <dbReference type="ARBA" id="ARBA00022692"/>
    </source>
</evidence>
<comment type="similarity">
    <text evidence="2">Belongs to the oxidase-dependent Fe transporter (OFeT) (TC 9.A.10.1) family.</text>
</comment>
<name>A0A2N4UN78_9GAMM</name>
<evidence type="ECO:0000313" key="7">
    <source>
        <dbReference type="EMBL" id="PLC56480.1"/>
    </source>
</evidence>
<gene>
    <name evidence="7" type="ORF">CIK00_18120</name>
</gene>
<sequence length="278" mass="31292">MKGQVLFVIWRESIEALLLIGIIYAWIKQHVDSQSGLRYLWGGIAIGIGSSILLALLIYGVFNVLNDTEQSLFMIIMEFTACILIVQMVYWMNSHSHSMKSDIVSGLEQQTEKQNWWGVTFIVAIAIAREGSEIVVFLSGFIMSLNASNAIDFFTEVAGGIAIAALTLYLFSLINHYVPWRIFFNVTGVVLLFLAVSLLLKGVEEGINLLLEYDYPIPDFLYLPAWNSTGFIDDSGVVGNLLNAFFGYRSQPIWLSVIVFIAYWIVISALFLRRKKHA</sequence>
<evidence type="ECO:0000313" key="8">
    <source>
        <dbReference type="Proteomes" id="UP000234420"/>
    </source>
</evidence>
<evidence type="ECO:0000256" key="1">
    <source>
        <dbReference type="ARBA" id="ARBA00004141"/>
    </source>
</evidence>
<dbReference type="InterPro" id="IPR004923">
    <property type="entry name" value="FTR1/Fip1/EfeU"/>
</dbReference>
<dbReference type="RefSeq" id="WP_101770035.1">
    <property type="nucleotide sequence ID" value="NZ_BPPU01000002.1"/>
</dbReference>
<comment type="subcellular location">
    <subcellularLocation>
        <location evidence="1">Membrane</location>
        <topology evidence="1">Multi-pass membrane protein</topology>
    </subcellularLocation>
</comment>
<feature type="transmembrane region" description="Helical" evidence="6">
    <location>
        <begin position="157"/>
        <end position="175"/>
    </location>
</feature>
<evidence type="ECO:0000256" key="6">
    <source>
        <dbReference type="SAM" id="Phobius"/>
    </source>
</evidence>
<feature type="transmembrane region" description="Helical" evidence="6">
    <location>
        <begin position="6"/>
        <end position="27"/>
    </location>
</feature>
<dbReference type="Pfam" id="PF03239">
    <property type="entry name" value="FTR1"/>
    <property type="match status" value="1"/>
</dbReference>
<organism evidence="7 8">
    <name type="scientific">Photobacterium carnosum</name>
    <dbReference type="NCBI Taxonomy" id="2023717"/>
    <lineage>
        <taxon>Bacteria</taxon>
        <taxon>Pseudomonadati</taxon>
        <taxon>Pseudomonadota</taxon>
        <taxon>Gammaproteobacteria</taxon>
        <taxon>Vibrionales</taxon>
        <taxon>Vibrionaceae</taxon>
        <taxon>Photobacterium</taxon>
    </lineage>
</organism>
<accession>A0A2N4UN78</accession>
<feature type="transmembrane region" description="Helical" evidence="6">
    <location>
        <begin position="182"/>
        <end position="200"/>
    </location>
</feature>
<dbReference type="PANTHER" id="PTHR31632">
    <property type="entry name" value="IRON TRANSPORTER FTH1"/>
    <property type="match status" value="1"/>
</dbReference>
<keyword evidence="4 6" id="KW-1133">Transmembrane helix</keyword>
<proteinExistence type="inferred from homology"/>
<dbReference type="GO" id="GO:0033573">
    <property type="term" value="C:high-affinity iron permease complex"/>
    <property type="evidence" value="ECO:0007669"/>
    <property type="project" value="InterPro"/>
</dbReference>
<keyword evidence="3 6" id="KW-0812">Transmembrane</keyword>
<reference evidence="7 8" key="1">
    <citation type="journal article" date="2018" name="Syst. Appl. Microbiol.">
        <title>Photobacterium carnosum sp. nov., isolated from spoiled modified atmosphere packaged poultry meat.</title>
        <authorList>
            <person name="Hilgarth M."/>
            <person name="Fuertes S."/>
            <person name="Ehrmann M."/>
            <person name="Vogel R.F."/>
        </authorList>
    </citation>
    <scope>NUCLEOTIDE SEQUENCE [LARGE SCALE GENOMIC DNA]</scope>
    <source>
        <strain evidence="7 8">TMW 2.2021</strain>
    </source>
</reference>
<keyword evidence="5 6" id="KW-0472">Membrane</keyword>
<keyword evidence="8" id="KW-1185">Reference proteome</keyword>